<evidence type="ECO:0000256" key="1">
    <source>
        <dbReference type="ARBA" id="ARBA00005773"/>
    </source>
</evidence>
<dbReference type="GO" id="GO:0016020">
    <property type="term" value="C:membrane"/>
    <property type="evidence" value="ECO:0007669"/>
    <property type="project" value="InterPro"/>
</dbReference>
<dbReference type="Pfam" id="PF01770">
    <property type="entry name" value="Folate_carrier"/>
    <property type="match status" value="1"/>
</dbReference>
<evidence type="ECO:0000313" key="3">
    <source>
        <dbReference type="Proteomes" id="UP000314294"/>
    </source>
</evidence>
<accession>A0A4Z2E6E7</accession>
<organism evidence="2 3">
    <name type="scientific">Liparis tanakae</name>
    <name type="common">Tanaka's snailfish</name>
    <dbReference type="NCBI Taxonomy" id="230148"/>
    <lineage>
        <taxon>Eukaryota</taxon>
        <taxon>Metazoa</taxon>
        <taxon>Chordata</taxon>
        <taxon>Craniata</taxon>
        <taxon>Vertebrata</taxon>
        <taxon>Euteleostomi</taxon>
        <taxon>Actinopterygii</taxon>
        <taxon>Neopterygii</taxon>
        <taxon>Teleostei</taxon>
        <taxon>Neoteleostei</taxon>
        <taxon>Acanthomorphata</taxon>
        <taxon>Eupercaria</taxon>
        <taxon>Perciformes</taxon>
        <taxon>Cottioidei</taxon>
        <taxon>Cottales</taxon>
        <taxon>Liparidae</taxon>
        <taxon>Liparis</taxon>
    </lineage>
</organism>
<dbReference type="EMBL" id="SRLO01015720">
    <property type="protein sequence ID" value="TNN24327.1"/>
    <property type="molecule type" value="Genomic_DNA"/>
</dbReference>
<dbReference type="Proteomes" id="UP000314294">
    <property type="component" value="Unassembled WGS sequence"/>
</dbReference>
<dbReference type="OrthoDB" id="18814at2759"/>
<proteinExistence type="inferred from homology"/>
<sequence>MEVLRSWRADWRFPTTVLCIYGFLSTVKPMEPFLILYMTGPDKNLTIEQVEHRTGRTQSLGGLGSLLL</sequence>
<gene>
    <name evidence="2" type="primary">SLC19A3_0</name>
    <name evidence="2" type="ORF">EYF80_065550</name>
</gene>
<name>A0A4Z2E6E7_9TELE</name>
<comment type="caution">
    <text evidence="2">The sequence shown here is derived from an EMBL/GenBank/DDBJ whole genome shotgun (WGS) entry which is preliminary data.</text>
</comment>
<dbReference type="InterPro" id="IPR002666">
    <property type="entry name" value="Folate_carrier"/>
</dbReference>
<reference evidence="2 3" key="1">
    <citation type="submission" date="2019-03" db="EMBL/GenBank/DDBJ databases">
        <title>First draft genome of Liparis tanakae, snailfish: a comprehensive survey of snailfish specific genes.</title>
        <authorList>
            <person name="Kim W."/>
            <person name="Song I."/>
            <person name="Jeong J.-H."/>
            <person name="Kim D."/>
            <person name="Kim S."/>
            <person name="Ryu S."/>
            <person name="Song J.Y."/>
            <person name="Lee S.K."/>
        </authorList>
    </citation>
    <scope>NUCLEOTIDE SEQUENCE [LARGE SCALE GENOMIC DNA]</scope>
    <source>
        <tissue evidence="2">Muscle</tissue>
    </source>
</reference>
<protein>
    <submittedName>
        <fullName evidence="2">Thiamine transporter 2</fullName>
    </submittedName>
</protein>
<dbReference type="GO" id="GO:0090482">
    <property type="term" value="F:vitamin transmembrane transporter activity"/>
    <property type="evidence" value="ECO:0007669"/>
    <property type="project" value="InterPro"/>
</dbReference>
<evidence type="ECO:0000313" key="2">
    <source>
        <dbReference type="EMBL" id="TNN24327.1"/>
    </source>
</evidence>
<dbReference type="AlphaFoldDB" id="A0A4Z2E6E7"/>
<keyword evidence="3" id="KW-1185">Reference proteome</keyword>
<comment type="similarity">
    <text evidence="1">Belongs to the reduced folate carrier (RFC) transporter (TC 2.A.48) family.</text>
</comment>